<evidence type="ECO:0000313" key="2">
    <source>
        <dbReference type="Proteomes" id="UP000006069"/>
    </source>
</evidence>
<proteinExistence type="predicted"/>
<dbReference type="HOGENOM" id="CLU_3422136_0_0_11"/>
<sequence>MAPSARPGIVIGLDVMWLMWLMWL</sequence>
<gene>
    <name evidence="1" type="ORF">HMPREF9451_01859</name>
</gene>
<dbReference type="EMBL" id="ADMD01000011">
    <property type="protein sequence ID" value="EJZ83075.1"/>
    <property type="molecule type" value="Genomic_DNA"/>
</dbReference>
<organism evidence="1 2">
    <name type="scientific">Slackia piriformis YIT 12062</name>
    <dbReference type="NCBI Taxonomy" id="742818"/>
    <lineage>
        <taxon>Bacteria</taxon>
        <taxon>Bacillati</taxon>
        <taxon>Actinomycetota</taxon>
        <taxon>Coriobacteriia</taxon>
        <taxon>Eggerthellales</taxon>
        <taxon>Eggerthellaceae</taxon>
        <taxon>Slackia</taxon>
    </lineage>
</organism>
<name>K0Z6S2_9ACTN</name>
<dbReference type="Proteomes" id="UP000006069">
    <property type="component" value="Unassembled WGS sequence"/>
</dbReference>
<protein>
    <submittedName>
        <fullName evidence="1">Uncharacterized protein</fullName>
    </submittedName>
</protein>
<evidence type="ECO:0000313" key="1">
    <source>
        <dbReference type="EMBL" id="EJZ83075.1"/>
    </source>
</evidence>
<dbReference type="AlphaFoldDB" id="K0Z6S2"/>
<dbReference type="InParanoid" id="K0Z6S2"/>
<feature type="non-terminal residue" evidence="1">
    <location>
        <position position="24"/>
    </location>
</feature>
<accession>K0Z6S2</accession>
<comment type="caution">
    <text evidence="1">The sequence shown here is derived from an EMBL/GenBank/DDBJ whole genome shotgun (WGS) entry which is preliminary data.</text>
</comment>
<keyword evidence="2" id="KW-1185">Reference proteome</keyword>
<reference evidence="1 2" key="1">
    <citation type="submission" date="2012-08" db="EMBL/GenBank/DDBJ databases">
        <title>The Genome Sequence of Slackia piriformis YIT 12062.</title>
        <authorList>
            <consortium name="The Broad Institute Genome Sequencing Platform"/>
            <person name="Earl A."/>
            <person name="Ward D."/>
            <person name="Feldgarden M."/>
            <person name="Gevers D."/>
            <person name="Morotomi M."/>
            <person name="Walker B."/>
            <person name="Young S.K."/>
            <person name="Zeng Q."/>
            <person name="Gargeya S."/>
            <person name="Fitzgerald M."/>
            <person name="Haas B."/>
            <person name="Abouelleil A."/>
            <person name="Alvarado L."/>
            <person name="Arachchi H.M."/>
            <person name="Berlin A.M."/>
            <person name="Chapman S.B."/>
            <person name="Goldberg J."/>
            <person name="Griggs A."/>
            <person name="Gujja S."/>
            <person name="Hansen M."/>
            <person name="Howarth C."/>
            <person name="Imamovic A."/>
            <person name="Larimer J."/>
            <person name="McCowen C."/>
            <person name="Montmayeur A."/>
            <person name="Murphy C."/>
            <person name="Neiman D."/>
            <person name="Pearson M."/>
            <person name="Priest M."/>
            <person name="Roberts A."/>
            <person name="Saif S."/>
            <person name="Shea T."/>
            <person name="Sisk P."/>
            <person name="Sykes S."/>
            <person name="Wortman J."/>
            <person name="Nusbaum C."/>
            <person name="Birren B."/>
        </authorList>
    </citation>
    <scope>NUCLEOTIDE SEQUENCE [LARGE SCALE GENOMIC DNA]</scope>
    <source>
        <strain evidence="1 2">YIT 12062</strain>
    </source>
</reference>